<dbReference type="AlphaFoldDB" id="A0A0F9EBV4"/>
<reference evidence="1" key="1">
    <citation type="journal article" date="2015" name="Nature">
        <title>Complex archaea that bridge the gap between prokaryotes and eukaryotes.</title>
        <authorList>
            <person name="Spang A."/>
            <person name="Saw J.H."/>
            <person name="Jorgensen S.L."/>
            <person name="Zaremba-Niedzwiedzka K."/>
            <person name="Martijn J."/>
            <person name="Lind A.E."/>
            <person name="van Eijk R."/>
            <person name="Schleper C."/>
            <person name="Guy L."/>
            <person name="Ettema T.J."/>
        </authorList>
    </citation>
    <scope>NUCLEOTIDE SEQUENCE</scope>
</reference>
<proteinExistence type="predicted"/>
<sequence length="112" mass="12645">MILVSDDKLFISEGNRVIQQLSGLNFFAVFTEKEIIGTQRLVEDPTMAKLLANVLNERRDLRKLIVDVAPYIGHGPYCPINYDEDLCDCAMESIVDRVSSAIKKIQKEKNDG</sequence>
<protein>
    <submittedName>
        <fullName evidence="1">Uncharacterized protein</fullName>
    </submittedName>
</protein>
<name>A0A0F9EBV4_9ZZZZ</name>
<evidence type="ECO:0000313" key="1">
    <source>
        <dbReference type="EMBL" id="KKL71424.1"/>
    </source>
</evidence>
<gene>
    <name evidence="1" type="ORF">LCGC14_2095040</name>
</gene>
<comment type="caution">
    <text evidence="1">The sequence shown here is derived from an EMBL/GenBank/DDBJ whole genome shotgun (WGS) entry which is preliminary data.</text>
</comment>
<dbReference type="EMBL" id="LAZR01025596">
    <property type="protein sequence ID" value="KKL71424.1"/>
    <property type="molecule type" value="Genomic_DNA"/>
</dbReference>
<organism evidence="1">
    <name type="scientific">marine sediment metagenome</name>
    <dbReference type="NCBI Taxonomy" id="412755"/>
    <lineage>
        <taxon>unclassified sequences</taxon>
        <taxon>metagenomes</taxon>
        <taxon>ecological metagenomes</taxon>
    </lineage>
</organism>
<accession>A0A0F9EBV4</accession>